<sequence length="79" mass="9355">MTKKEYEELHRVVKDKLGHQLHVGDLVIGYAYNCCVEIYRVKKLCKKKALLVRASDNRWDTYIYPDRLIKIKEDGISEN</sequence>
<dbReference type="Proteomes" id="UP000593686">
    <property type="component" value="Genome"/>
</dbReference>
<evidence type="ECO:0000313" key="2">
    <source>
        <dbReference type="Proteomes" id="UP000593686"/>
    </source>
</evidence>
<accession>A0A7M1RY56</accession>
<dbReference type="KEGG" id="vg:65129945"/>
<proteinExistence type="predicted"/>
<evidence type="ECO:0000313" key="1">
    <source>
        <dbReference type="EMBL" id="QOR59383.1"/>
    </source>
</evidence>
<dbReference type="GeneID" id="65129945"/>
<protein>
    <submittedName>
        <fullName evidence="1">Uncharacterized protein</fullName>
    </submittedName>
</protein>
<name>A0A7M1RY56_9CAUD</name>
<reference evidence="1 2" key="1">
    <citation type="submission" date="2020-07" db="EMBL/GenBank/DDBJ databases">
        <title>Taxonomic proposal: Crassvirales, a new order of highly abundant and diverse bacterial viruses.</title>
        <authorList>
            <person name="Shkoporov A.N."/>
            <person name="Stockdale S.R."/>
            <person name="Guerin E."/>
            <person name="Ross R.P."/>
            <person name="Hill C."/>
        </authorList>
    </citation>
    <scope>NUCLEOTIDE SEQUENCE [LARGE SCALE GENOMIC DNA]</scope>
</reference>
<dbReference type="EMBL" id="MT774389">
    <property type="protein sequence ID" value="QOR59383.1"/>
    <property type="molecule type" value="Genomic_DNA"/>
</dbReference>
<dbReference type="RefSeq" id="YP_010111541.1">
    <property type="nucleotide sequence ID" value="NC_055882.1"/>
</dbReference>
<organism evidence="1 2">
    <name type="scientific">uncultured phage cr116_1</name>
    <dbReference type="NCBI Taxonomy" id="2772073"/>
    <lineage>
        <taxon>Viruses</taxon>
        <taxon>Duplodnaviria</taxon>
        <taxon>Heunggongvirae</taxon>
        <taxon>Uroviricota</taxon>
        <taxon>Caudoviricetes</taxon>
        <taxon>Crassvirales</taxon>
        <taxon>Steigviridae</taxon>
        <taxon>Asinivirinae</taxon>
        <taxon>Pamirivirus</taxon>
        <taxon>Pamirivirus faecium</taxon>
    </lineage>
</organism>
<keyword evidence="2" id="KW-1185">Reference proteome</keyword>